<dbReference type="Pfam" id="PF08761">
    <property type="entry name" value="dUTPase_2"/>
    <property type="match status" value="1"/>
</dbReference>
<dbReference type="EMBL" id="JQCQ01000011">
    <property type="protein sequence ID" value="KRO25399.1"/>
    <property type="molecule type" value="Genomic_DNA"/>
</dbReference>
<evidence type="ECO:0000313" key="1">
    <source>
        <dbReference type="EMBL" id="KRO25399.1"/>
    </source>
</evidence>
<dbReference type="AlphaFoldDB" id="A0A0R2NHY1"/>
<reference evidence="1 2" key="1">
    <citation type="journal article" date="2015" name="Genome Announc.">
        <title>Expanding the biotechnology potential of lactobacilli through comparative genomics of 213 strains and associated genera.</title>
        <authorList>
            <person name="Sun Z."/>
            <person name="Harris H.M."/>
            <person name="McCann A."/>
            <person name="Guo C."/>
            <person name="Argimon S."/>
            <person name="Zhang W."/>
            <person name="Yang X."/>
            <person name="Jeffery I.B."/>
            <person name="Cooney J.C."/>
            <person name="Kagawa T.F."/>
            <person name="Liu W."/>
            <person name="Song Y."/>
            <person name="Salvetti E."/>
            <person name="Wrobel A."/>
            <person name="Rasinkangas P."/>
            <person name="Parkhill J."/>
            <person name="Rea M.C."/>
            <person name="O'Sullivan O."/>
            <person name="Ritari J."/>
            <person name="Douillard F.P."/>
            <person name="Paul Ross R."/>
            <person name="Yang R."/>
            <person name="Briner A.E."/>
            <person name="Felis G.E."/>
            <person name="de Vos W.M."/>
            <person name="Barrangou R."/>
            <person name="Klaenhammer T.R."/>
            <person name="Caufield P.W."/>
            <person name="Cui Y."/>
            <person name="Zhang H."/>
            <person name="O'Toole P.W."/>
        </authorList>
    </citation>
    <scope>NUCLEOTIDE SEQUENCE [LARGE SCALE GENOMIC DNA]</scope>
    <source>
        <strain evidence="1 2">DSM 23026</strain>
    </source>
</reference>
<accession>A0A0R2NHY1</accession>
<organism evidence="1 2">
    <name type="scientific">Pediococcus argentinicus</name>
    <dbReference type="NCBI Taxonomy" id="480391"/>
    <lineage>
        <taxon>Bacteria</taxon>
        <taxon>Bacillati</taxon>
        <taxon>Bacillota</taxon>
        <taxon>Bacilli</taxon>
        <taxon>Lactobacillales</taxon>
        <taxon>Lactobacillaceae</taxon>
        <taxon>Pediococcus</taxon>
    </lineage>
</organism>
<dbReference type="CDD" id="cd11527">
    <property type="entry name" value="NTP-PPase_dUTPase"/>
    <property type="match status" value="1"/>
</dbReference>
<dbReference type="InterPro" id="IPR014871">
    <property type="entry name" value="dUTPase/dCTP_pyrophosphatase"/>
</dbReference>
<dbReference type="InterPro" id="IPR016947">
    <property type="entry name" value="UCP030140"/>
</dbReference>
<dbReference type="PIRSF" id="PIRSF030140">
    <property type="entry name" value="UCP030140"/>
    <property type="match status" value="1"/>
</dbReference>
<dbReference type="PATRIC" id="fig|480391.4.peg.239"/>
<keyword evidence="2" id="KW-1185">Reference proteome</keyword>
<proteinExistence type="predicted"/>
<name>A0A0R2NHY1_9LACO</name>
<gene>
    <name evidence="1" type="ORF">IV88_GL000236</name>
</gene>
<evidence type="ECO:0000313" key="2">
    <source>
        <dbReference type="Proteomes" id="UP000051249"/>
    </source>
</evidence>
<dbReference type="Proteomes" id="UP000051249">
    <property type="component" value="Unassembled WGS sequence"/>
</dbReference>
<dbReference type="Gene3D" id="1.10.4010.10">
    <property type="entry name" value="Type II deoxyuridine triphosphatase"/>
    <property type="match status" value="1"/>
</dbReference>
<sequence length="174" mass="20412">MLQTSVQLDRDIRAKHNIVFKDNDRILNTYVSLDVELAEIANASEWFKVWKQHRGKSSDGKTARETLLEECADAVDFFLLLANQNQWNHLIVVDDETLEKYSSDKREMNLNQTYLGLKAMLFSAYTYNRSSDYTHAWHMFLKLVIHGLGFSADELEEAFFTKNKVNYDRQDNNY</sequence>
<dbReference type="SUPFAM" id="SSF101386">
    <property type="entry name" value="all-alpha NTP pyrophosphatases"/>
    <property type="match status" value="1"/>
</dbReference>
<comment type="caution">
    <text evidence="1">The sequence shown here is derived from an EMBL/GenBank/DDBJ whole genome shotgun (WGS) entry which is preliminary data.</text>
</comment>
<protein>
    <submittedName>
        <fullName evidence="1">dUTPase</fullName>
    </submittedName>
</protein>